<reference evidence="4" key="1">
    <citation type="submission" date="2016-06" db="EMBL/GenBank/DDBJ databases">
        <authorList>
            <person name="Varghese N."/>
            <person name="Submissions Spin"/>
        </authorList>
    </citation>
    <scope>NUCLEOTIDE SEQUENCE [LARGE SCALE GENOMIC DNA]</scope>
    <source>
        <strain evidence="4">DSM 43909</strain>
    </source>
</reference>
<dbReference type="AlphaFoldDB" id="A0A1C4WZG3"/>
<dbReference type="EMBL" id="LT607411">
    <property type="protein sequence ID" value="SCF01637.1"/>
    <property type="molecule type" value="Genomic_DNA"/>
</dbReference>
<feature type="domain" description="Isochorismatase-like" evidence="2">
    <location>
        <begin position="35"/>
        <end position="211"/>
    </location>
</feature>
<evidence type="ECO:0000313" key="4">
    <source>
        <dbReference type="Proteomes" id="UP000198242"/>
    </source>
</evidence>
<dbReference type="InterPro" id="IPR050272">
    <property type="entry name" value="Isochorismatase-like_hydrls"/>
</dbReference>
<dbReference type="GO" id="GO:0016787">
    <property type="term" value="F:hydrolase activity"/>
    <property type="evidence" value="ECO:0007669"/>
    <property type="project" value="UniProtKB-KW"/>
</dbReference>
<dbReference type="Pfam" id="PF00857">
    <property type="entry name" value="Isochorismatase"/>
    <property type="match status" value="1"/>
</dbReference>
<dbReference type="Proteomes" id="UP000198242">
    <property type="component" value="Chromosome I"/>
</dbReference>
<evidence type="ECO:0000313" key="3">
    <source>
        <dbReference type="EMBL" id="SCF01637.1"/>
    </source>
</evidence>
<dbReference type="InterPro" id="IPR036380">
    <property type="entry name" value="Isochorismatase-like_sf"/>
</dbReference>
<gene>
    <name evidence="3" type="ORF">GA0074695_2885</name>
</gene>
<proteinExistence type="predicted"/>
<dbReference type="PANTHER" id="PTHR43540:SF1">
    <property type="entry name" value="ISOCHORISMATASE HYDROLASE"/>
    <property type="match status" value="1"/>
</dbReference>
<dbReference type="Gene3D" id="3.40.50.850">
    <property type="entry name" value="Isochorismatase-like"/>
    <property type="match status" value="1"/>
</dbReference>
<organism evidence="3 4">
    <name type="scientific">Micromonospora viridifaciens</name>
    <dbReference type="NCBI Taxonomy" id="1881"/>
    <lineage>
        <taxon>Bacteria</taxon>
        <taxon>Bacillati</taxon>
        <taxon>Actinomycetota</taxon>
        <taxon>Actinomycetes</taxon>
        <taxon>Micromonosporales</taxon>
        <taxon>Micromonosporaceae</taxon>
        <taxon>Micromonospora</taxon>
    </lineage>
</organism>
<dbReference type="SUPFAM" id="SSF52499">
    <property type="entry name" value="Isochorismatase-like hydrolases"/>
    <property type="match status" value="1"/>
</dbReference>
<keyword evidence="4" id="KW-1185">Reference proteome</keyword>
<keyword evidence="1" id="KW-0378">Hydrolase</keyword>
<protein>
    <submittedName>
        <fullName evidence="3">Nicotinamidase-related amidase</fullName>
    </submittedName>
</protein>
<dbReference type="PANTHER" id="PTHR43540">
    <property type="entry name" value="PEROXYUREIDOACRYLATE/UREIDOACRYLATE AMIDOHYDROLASE-RELATED"/>
    <property type="match status" value="1"/>
</dbReference>
<dbReference type="InterPro" id="IPR000868">
    <property type="entry name" value="Isochorismatase-like_dom"/>
</dbReference>
<name>A0A1C4WZG3_MICVI</name>
<evidence type="ECO:0000259" key="2">
    <source>
        <dbReference type="Pfam" id="PF00857"/>
    </source>
</evidence>
<evidence type="ECO:0000256" key="1">
    <source>
        <dbReference type="ARBA" id="ARBA00022801"/>
    </source>
</evidence>
<sequence>MTQLRDTHRLDNQELSAQYDEAGFGGRVGFGEKPAVLVIDFAKAWLDPTSPLGSDLSKPLAETVRILDEARAKDVPVFFTTMAFEPDMSDCGEHVARKKRHTSIQVKGTEWVELDPQLKRRPNEVLINKPRASSFYATNLLSLLVSHRVDTLIITGCSTSGCVRATAQTSHDHNFRTIIPRQAVGDRSASAHEASLFDMNARMADVVDVDEVLEYLRGL</sequence>
<accession>A0A1C4WZG3</accession>